<feature type="signal peptide" evidence="1">
    <location>
        <begin position="1"/>
        <end position="24"/>
    </location>
</feature>
<dbReference type="EMBL" id="SDVB01000253">
    <property type="protein sequence ID" value="RYC10125.1"/>
    <property type="molecule type" value="Genomic_DNA"/>
</dbReference>
<dbReference type="OrthoDB" id="7627625at2"/>
<reference evidence="3 4" key="1">
    <citation type="submission" date="2019-01" db="EMBL/GenBank/DDBJ databases">
        <authorList>
            <person name="Deng T."/>
        </authorList>
    </citation>
    <scope>NUCLEOTIDE SEQUENCE [LARGE SCALE GENOMIC DNA]</scope>
    <source>
        <strain evidence="3 4">F8825</strain>
    </source>
</reference>
<accession>A0A4Q2SVN4</accession>
<dbReference type="InterPro" id="IPR003646">
    <property type="entry name" value="SH3-like_bac-type"/>
</dbReference>
<evidence type="ECO:0000259" key="2">
    <source>
        <dbReference type="Pfam" id="PF08239"/>
    </source>
</evidence>
<protein>
    <submittedName>
        <fullName evidence="3">SH3 domain-containing protein</fullName>
    </submittedName>
</protein>
<name>A0A4Q2SVN4_9HYPH</name>
<dbReference type="AlphaFoldDB" id="A0A4Q2SVN4"/>
<evidence type="ECO:0000256" key="1">
    <source>
        <dbReference type="SAM" id="SignalP"/>
    </source>
</evidence>
<keyword evidence="4" id="KW-1185">Reference proteome</keyword>
<feature type="chain" id="PRO_5020656636" evidence="1">
    <location>
        <begin position="25"/>
        <end position="232"/>
    </location>
</feature>
<evidence type="ECO:0000313" key="3">
    <source>
        <dbReference type="EMBL" id="RYC10125.1"/>
    </source>
</evidence>
<organism evidence="3 4">
    <name type="scientific">Ciceribacter ferrooxidans</name>
    <dbReference type="NCBI Taxonomy" id="2509717"/>
    <lineage>
        <taxon>Bacteria</taxon>
        <taxon>Pseudomonadati</taxon>
        <taxon>Pseudomonadota</taxon>
        <taxon>Alphaproteobacteria</taxon>
        <taxon>Hyphomicrobiales</taxon>
        <taxon>Rhizobiaceae</taxon>
        <taxon>Ciceribacter</taxon>
    </lineage>
</organism>
<dbReference type="RefSeq" id="WP_129333517.1">
    <property type="nucleotide sequence ID" value="NZ_SDVB01000253.1"/>
</dbReference>
<gene>
    <name evidence="3" type="ORF">EUU22_18825</name>
</gene>
<evidence type="ECO:0000313" key="4">
    <source>
        <dbReference type="Proteomes" id="UP000291088"/>
    </source>
</evidence>
<comment type="caution">
    <text evidence="3">The sequence shown here is derived from an EMBL/GenBank/DDBJ whole genome shotgun (WGS) entry which is preliminary data.</text>
</comment>
<proteinExistence type="predicted"/>
<keyword evidence="1" id="KW-0732">Signal</keyword>
<sequence length="232" mass="24249">MPMSRLLPATAGLLCLAMCGSVAASDLWSVTSPKGACHISFGQDPVAEGIFAVTQHDFACPENLKAISGYSMNNGDGTIIFYSTASGLEQVARADKEEPGIYVGMTLDGETLQVVHADAAEPQPPLKPEPAAGGAGCLPYADGGCAQPSDIGAPDVAAGITSIHMVTRMNVRAMPGTEGAVLGRVEAGQCLDIVGCVEQNGTTVWCEVRMRTYRGWVLKQNDRKVYARNACG</sequence>
<dbReference type="Pfam" id="PF08239">
    <property type="entry name" value="SH3_3"/>
    <property type="match status" value="1"/>
</dbReference>
<feature type="domain" description="SH3b" evidence="2">
    <location>
        <begin position="169"/>
        <end position="220"/>
    </location>
</feature>
<dbReference type="Proteomes" id="UP000291088">
    <property type="component" value="Unassembled WGS sequence"/>
</dbReference>
<dbReference type="Gene3D" id="2.30.30.40">
    <property type="entry name" value="SH3 Domains"/>
    <property type="match status" value="1"/>
</dbReference>